<evidence type="ECO:0000256" key="4">
    <source>
        <dbReference type="ARBA" id="ARBA00022692"/>
    </source>
</evidence>
<dbReference type="Pfam" id="PF16212">
    <property type="entry name" value="PhoLip_ATPase_C"/>
    <property type="match status" value="1"/>
</dbReference>
<dbReference type="eggNOG" id="KOG0206">
    <property type="taxonomic scope" value="Eukaryota"/>
</dbReference>
<keyword evidence="11" id="KW-0915">Sodium</keyword>
<feature type="transmembrane region" description="Helical" evidence="19">
    <location>
        <begin position="732"/>
        <end position="752"/>
    </location>
</feature>
<evidence type="ECO:0000256" key="3">
    <source>
        <dbReference type="ARBA" id="ARBA00012189"/>
    </source>
</evidence>
<dbReference type="InParanoid" id="G0QNK3"/>
<keyword evidence="9" id="KW-1278">Translocase</keyword>
<feature type="transmembrane region" description="Helical" evidence="19">
    <location>
        <begin position="853"/>
        <end position="874"/>
    </location>
</feature>
<dbReference type="Proteomes" id="UP000008983">
    <property type="component" value="Unassembled WGS sequence"/>
</dbReference>
<evidence type="ECO:0000256" key="5">
    <source>
        <dbReference type="ARBA" id="ARBA00022723"/>
    </source>
</evidence>
<feature type="transmembrane region" description="Helical" evidence="19">
    <location>
        <begin position="764"/>
        <end position="785"/>
    </location>
</feature>
<keyword evidence="22" id="KW-1185">Reference proteome</keyword>
<dbReference type="PROSITE" id="PS00154">
    <property type="entry name" value="ATPASE_E1_E2"/>
    <property type="match status" value="1"/>
</dbReference>
<evidence type="ECO:0000256" key="10">
    <source>
        <dbReference type="ARBA" id="ARBA00022989"/>
    </source>
</evidence>
<dbReference type="EMBL" id="GL983500">
    <property type="protein sequence ID" value="EGR33192.1"/>
    <property type="molecule type" value="Genomic_DNA"/>
</dbReference>
<dbReference type="SFLD" id="SFLDS00003">
    <property type="entry name" value="Haloacid_Dehalogenase"/>
    <property type="match status" value="1"/>
</dbReference>
<dbReference type="GO" id="GO:0046872">
    <property type="term" value="F:metal ion binding"/>
    <property type="evidence" value="ECO:0007669"/>
    <property type="project" value="UniProtKB-KW"/>
</dbReference>
<dbReference type="Gene3D" id="2.70.150.10">
    <property type="entry name" value="Calcium-transporting ATPase, cytoplasmic transduction domain A"/>
    <property type="match status" value="1"/>
</dbReference>
<sequence>MPLAFIFFITAIKDFFEDYKKIRSDRDENNQKVNVFDNISQTFKQICCKQLHPGHIIKVYKDQYFPSDLILIFSSELTGYCYVETKNIDGETNLKLKLADKKIKKHIPSEDFLNKEHLIVNYEKPNSIIYRFSGNILAKNGDEIPLGAQNLVLRGSSLKNIDYVIGLVAYTGHNCKIMCNVMKANLKKSKLELKTTNFIFQIFFIQISICIICSITYIIWYHLNENKLGYLHIQKNEIQFEDNNFLNFFLRFGNWVLICTNIIPSSLLVTIEMVKFIQGINISNDKNADYPLVYKSNLNEELGQINYIFSDKTGTLTKNIMEFKKIVIGSTVYGQENEQLTDEEVNREFPKVEHVNFRDKKFINIVKQPNHPEHMQIIHILFILAQCHTVNSNIDLQGNTSYSSSSPDEIAIVNFTKFVGVQFMKIDEDNNIIIKFNNTDYTFELLHVFEFNSDRKRQSIIVKNHKGKAFGLKGLRTLMFAQKQINENEYIQWKQQLDSVQQNSQNVLYDVFILYDQLERDLNILGAVAIEDKLQDDVPEIITSFKNVGIQVWILTGDKIEIAINVAYSCNLLDNYLKKIIIDLDEENELQNFLLEQLKILENENNQNSQEEYEQIQLIIIYMQILYVLIQKKLLKIIKYCKCVLCCRVSPIQKQQVVNIIRQNDSLSTTLAIGDGANDVNMITAAHLGVGIIGIEGQQASRAADYSIKEFRHLRSLLFYHGRECYRRNSDLINYMFFKNILLIMPQFWYGLTNYLSGQTLYDSILYQFYNIIFTSLPIIVYATCDQEYSERELLSNEKKNYYQQGINNELFNSKIFWKSFISATIQGGIITMISLFAFEINFVNEEGRQQHFWATGIMVFGLNIIVSNIRVIIITNEYSFWFFICIIGSILSFFFALLVTNQIIYSDVYFSFYQVFSSFNFYAGYFLAICATSLFDLGIFLYSSRNGVINIDSSNKTGLLSSPLDKKT</sequence>
<dbReference type="InterPro" id="IPR008250">
    <property type="entry name" value="ATPase_P-typ_transduc_dom_A_sf"/>
</dbReference>
<keyword evidence="18" id="KW-0175">Coiled coil</keyword>
<dbReference type="SFLD" id="SFLDF00027">
    <property type="entry name" value="p-type_atpase"/>
    <property type="match status" value="1"/>
</dbReference>
<evidence type="ECO:0000313" key="21">
    <source>
        <dbReference type="EMBL" id="EGR33192.1"/>
    </source>
</evidence>
<evidence type="ECO:0000256" key="6">
    <source>
        <dbReference type="ARBA" id="ARBA00022741"/>
    </source>
</evidence>
<keyword evidence="13" id="KW-0406">Ion transport</keyword>
<evidence type="ECO:0000256" key="11">
    <source>
        <dbReference type="ARBA" id="ARBA00023053"/>
    </source>
</evidence>
<dbReference type="Gene3D" id="3.40.50.1000">
    <property type="entry name" value="HAD superfamily/HAD-like"/>
    <property type="match status" value="1"/>
</dbReference>
<proteinExistence type="inferred from homology"/>
<dbReference type="SUPFAM" id="SSF56784">
    <property type="entry name" value="HAD-like"/>
    <property type="match status" value="1"/>
</dbReference>
<dbReference type="AlphaFoldDB" id="G0QNK3"/>
<comment type="catalytic activity">
    <reaction evidence="16">
        <text>Na(+)(in) + ATP + H2O = Na(+)(out) + ADP + phosphate + H(+)</text>
        <dbReference type="Rhea" id="RHEA:14633"/>
        <dbReference type="ChEBI" id="CHEBI:15377"/>
        <dbReference type="ChEBI" id="CHEBI:15378"/>
        <dbReference type="ChEBI" id="CHEBI:29101"/>
        <dbReference type="ChEBI" id="CHEBI:30616"/>
        <dbReference type="ChEBI" id="CHEBI:43474"/>
        <dbReference type="ChEBI" id="CHEBI:456216"/>
        <dbReference type="EC" id="7.2.2.3"/>
    </reaction>
    <physiologicalReaction direction="left-to-right" evidence="16">
        <dbReference type="Rhea" id="RHEA:14634"/>
    </physiologicalReaction>
</comment>
<dbReference type="InterPro" id="IPR032630">
    <property type="entry name" value="P_typ_ATPase_c"/>
</dbReference>
<reference evidence="21 22" key="1">
    <citation type="submission" date="2011-07" db="EMBL/GenBank/DDBJ databases">
        <authorList>
            <person name="Coyne R."/>
            <person name="Brami D."/>
            <person name="Johnson J."/>
            <person name="Hostetler J."/>
            <person name="Hannick L."/>
            <person name="Clark T."/>
            <person name="Cassidy-Hanley D."/>
            <person name="Inman J."/>
        </authorList>
    </citation>
    <scope>NUCLEOTIDE SEQUENCE [LARGE SCALE GENOMIC DNA]</scope>
    <source>
        <strain evidence="21 22">G5</strain>
    </source>
</reference>
<dbReference type="SFLD" id="SFLDG00002">
    <property type="entry name" value="C1.7:_P-type_atpase_like"/>
    <property type="match status" value="1"/>
</dbReference>
<dbReference type="GeneID" id="14909378"/>
<protein>
    <recommendedName>
        <fullName evidence="17">P-type sodium-transporting ATPase4</fullName>
        <ecNumber evidence="15">7.2.2.3</ecNumber>
        <ecNumber evidence="3">7.6.2.1</ecNumber>
    </recommendedName>
</protein>
<dbReference type="GO" id="GO:0008554">
    <property type="term" value="F:P-type sodium transporter activity"/>
    <property type="evidence" value="ECO:0007669"/>
    <property type="project" value="UniProtKB-EC"/>
</dbReference>
<dbReference type="GO" id="GO:0045332">
    <property type="term" value="P:phospholipid translocation"/>
    <property type="evidence" value="ECO:0007669"/>
    <property type="project" value="TreeGrafter"/>
</dbReference>
<dbReference type="InterPro" id="IPR044492">
    <property type="entry name" value="P_typ_ATPase_HD_dom"/>
</dbReference>
<keyword evidence="4 19" id="KW-0812">Transmembrane</keyword>
<dbReference type="InterPro" id="IPR023299">
    <property type="entry name" value="ATPase_P-typ_cyto_dom_N"/>
</dbReference>
<evidence type="ECO:0000256" key="16">
    <source>
        <dbReference type="ARBA" id="ARBA00049499"/>
    </source>
</evidence>
<dbReference type="GO" id="GO:0005524">
    <property type="term" value="F:ATP binding"/>
    <property type="evidence" value="ECO:0007669"/>
    <property type="project" value="UniProtKB-KW"/>
</dbReference>
<feature type="transmembrane region" description="Helical" evidence="19">
    <location>
        <begin position="920"/>
        <end position="943"/>
    </location>
</feature>
<dbReference type="InterPro" id="IPR023298">
    <property type="entry name" value="ATPase_P-typ_TM_dom_sf"/>
</dbReference>
<evidence type="ECO:0000256" key="17">
    <source>
        <dbReference type="ARBA" id="ARBA00067200"/>
    </source>
</evidence>
<evidence type="ECO:0000313" key="22">
    <source>
        <dbReference type="Proteomes" id="UP000008983"/>
    </source>
</evidence>
<dbReference type="SUPFAM" id="SSF81665">
    <property type="entry name" value="Calcium ATPase, transmembrane domain M"/>
    <property type="match status" value="1"/>
</dbReference>
<feature type="transmembrane region" description="Helical" evidence="19">
    <location>
        <begin position="198"/>
        <end position="220"/>
    </location>
</feature>
<accession>G0QNK3</accession>
<dbReference type="PRINTS" id="PR00119">
    <property type="entry name" value="CATATPASE"/>
</dbReference>
<keyword evidence="10 19" id="KW-1133">Transmembrane helix</keyword>
<gene>
    <name evidence="21" type="ORF">IMG5_206852</name>
</gene>
<dbReference type="SUPFAM" id="SSF81653">
    <property type="entry name" value="Calcium ATPase, transduction domain A"/>
    <property type="match status" value="1"/>
</dbReference>
<evidence type="ECO:0000256" key="18">
    <source>
        <dbReference type="SAM" id="Coils"/>
    </source>
</evidence>
<evidence type="ECO:0000259" key="20">
    <source>
        <dbReference type="Pfam" id="PF16212"/>
    </source>
</evidence>
<dbReference type="FunFam" id="3.40.50.1000:FF:000001">
    <property type="entry name" value="Phospholipid-transporting ATPase IC"/>
    <property type="match status" value="1"/>
</dbReference>
<dbReference type="STRING" id="857967.G0QNK3"/>
<feature type="coiled-coil region" evidence="18">
    <location>
        <begin position="584"/>
        <end position="611"/>
    </location>
</feature>
<comment type="catalytic activity">
    <reaction evidence="14">
        <text>ATP + H2O + phospholipidSide 1 = ADP + phosphate + phospholipidSide 2.</text>
        <dbReference type="EC" id="7.6.2.1"/>
    </reaction>
</comment>
<dbReference type="SUPFAM" id="SSF81660">
    <property type="entry name" value="Metal cation-transporting ATPase, ATP-binding domain N"/>
    <property type="match status" value="1"/>
</dbReference>
<evidence type="ECO:0000256" key="2">
    <source>
        <dbReference type="ARBA" id="ARBA00008109"/>
    </source>
</evidence>
<dbReference type="EC" id="7.6.2.1" evidence="3"/>
<evidence type="ECO:0000256" key="15">
    <source>
        <dbReference type="ARBA" id="ARBA00035029"/>
    </source>
</evidence>
<keyword evidence="13" id="KW-0813">Transport</keyword>
<dbReference type="GO" id="GO:0005886">
    <property type="term" value="C:plasma membrane"/>
    <property type="evidence" value="ECO:0007669"/>
    <property type="project" value="TreeGrafter"/>
</dbReference>
<organism evidence="21 22">
    <name type="scientific">Ichthyophthirius multifiliis</name>
    <name type="common">White spot disease agent</name>
    <name type="synonym">Ich</name>
    <dbReference type="NCBI Taxonomy" id="5932"/>
    <lineage>
        <taxon>Eukaryota</taxon>
        <taxon>Sar</taxon>
        <taxon>Alveolata</taxon>
        <taxon>Ciliophora</taxon>
        <taxon>Intramacronucleata</taxon>
        <taxon>Oligohymenophorea</taxon>
        <taxon>Hymenostomatida</taxon>
        <taxon>Ophryoglenina</taxon>
        <taxon>Ichthyophthirius</taxon>
    </lineage>
</organism>
<dbReference type="InterPro" id="IPR001757">
    <property type="entry name" value="P_typ_ATPase"/>
</dbReference>
<dbReference type="RefSeq" id="XP_004037178.1">
    <property type="nucleotide sequence ID" value="XM_004037130.1"/>
</dbReference>
<keyword evidence="7" id="KW-0067">ATP-binding</keyword>
<feature type="transmembrane region" description="Helical" evidence="19">
    <location>
        <begin position="821"/>
        <end position="841"/>
    </location>
</feature>
<feature type="transmembrane region" description="Helical" evidence="19">
    <location>
        <begin position="252"/>
        <end position="271"/>
    </location>
</feature>
<dbReference type="OrthoDB" id="377733at2759"/>
<keyword evidence="12 19" id="KW-0472">Membrane</keyword>
<evidence type="ECO:0000256" key="9">
    <source>
        <dbReference type="ARBA" id="ARBA00022967"/>
    </source>
</evidence>
<keyword evidence="6" id="KW-0547">Nucleotide-binding</keyword>
<keyword evidence="13" id="KW-0739">Sodium transport</keyword>
<comment type="similarity">
    <text evidence="2">Belongs to the cation transport ATPase (P-type) (TC 3.A.3) family. Type IV subfamily.</text>
</comment>
<keyword evidence="8" id="KW-0460">Magnesium</keyword>
<keyword evidence="5" id="KW-0479">Metal-binding</keyword>
<evidence type="ECO:0000256" key="14">
    <source>
        <dbReference type="ARBA" id="ARBA00034036"/>
    </source>
</evidence>
<evidence type="ECO:0000256" key="19">
    <source>
        <dbReference type="SAM" id="Phobius"/>
    </source>
</evidence>
<dbReference type="PANTHER" id="PTHR24092:SF150">
    <property type="entry name" value="PHOSPHOLIPID-TRANSPORTING ATPASE"/>
    <property type="match status" value="1"/>
</dbReference>
<dbReference type="GO" id="GO:0016887">
    <property type="term" value="F:ATP hydrolysis activity"/>
    <property type="evidence" value="ECO:0007669"/>
    <property type="project" value="InterPro"/>
</dbReference>
<evidence type="ECO:0000256" key="1">
    <source>
        <dbReference type="ARBA" id="ARBA00004141"/>
    </source>
</evidence>
<dbReference type="FunCoup" id="G0QNK3">
    <property type="interactions" value="5"/>
</dbReference>
<dbReference type="PANTHER" id="PTHR24092">
    <property type="entry name" value="PROBABLE PHOSPHOLIPID-TRANSPORTING ATPASE"/>
    <property type="match status" value="1"/>
</dbReference>
<dbReference type="EC" id="7.2.2.3" evidence="15"/>
<evidence type="ECO:0000256" key="12">
    <source>
        <dbReference type="ARBA" id="ARBA00023136"/>
    </source>
</evidence>
<comment type="subcellular location">
    <subcellularLocation>
        <location evidence="1">Membrane</location>
        <topology evidence="1">Multi-pass membrane protein</topology>
    </subcellularLocation>
</comment>
<evidence type="ECO:0000256" key="8">
    <source>
        <dbReference type="ARBA" id="ARBA00022842"/>
    </source>
</evidence>
<dbReference type="OMA" id="HIICLFA"/>
<dbReference type="InterPro" id="IPR018303">
    <property type="entry name" value="ATPase_P-typ_P_site"/>
</dbReference>
<dbReference type="InterPro" id="IPR023214">
    <property type="entry name" value="HAD_sf"/>
</dbReference>
<feature type="domain" description="P-type ATPase C-terminal" evidence="20">
    <location>
        <begin position="702"/>
        <end position="943"/>
    </location>
</feature>
<evidence type="ECO:0000256" key="7">
    <source>
        <dbReference type="ARBA" id="ARBA00022840"/>
    </source>
</evidence>
<dbReference type="InterPro" id="IPR036412">
    <property type="entry name" value="HAD-like_sf"/>
</dbReference>
<dbReference type="GO" id="GO:0140326">
    <property type="term" value="F:ATPase-coupled intramembrane lipid transporter activity"/>
    <property type="evidence" value="ECO:0007669"/>
    <property type="project" value="UniProtKB-EC"/>
</dbReference>
<name>G0QNK3_ICHMU</name>
<dbReference type="NCBIfam" id="TIGR01494">
    <property type="entry name" value="ATPase_P-type"/>
    <property type="match status" value="2"/>
</dbReference>
<dbReference type="FunFam" id="3.40.50.1000:FF:000014">
    <property type="entry name" value="Phospholipid-transporting ATPase"/>
    <property type="match status" value="1"/>
</dbReference>
<evidence type="ECO:0000256" key="13">
    <source>
        <dbReference type="ARBA" id="ARBA00023201"/>
    </source>
</evidence>
<feature type="transmembrane region" description="Helical" evidence="19">
    <location>
        <begin position="881"/>
        <end position="900"/>
    </location>
</feature>
<dbReference type="Gene3D" id="3.40.1110.10">
    <property type="entry name" value="Calcium-transporting ATPase, cytoplasmic domain N"/>
    <property type="match status" value="1"/>
</dbReference>